<evidence type="ECO:0000256" key="9">
    <source>
        <dbReference type="PROSITE-ProRule" id="PRU01360"/>
    </source>
</evidence>
<evidence type="ECO:0000256" key="1">
    <source>
        <dbReference type="ARBA" id="ARBA00004571"/>
    </source>
</evidence>
<evidence type="ECO:0000313" key="16">
    <source>
        <dbReference type="Proteomes" id="UP001301442"/>
    </source>
</evidence>
<dbReference type="PROSITE" id="PS52016">
    <property type="entry name" value="TONB_DEPENDENT_REC_3"/>
    <property type="match status" value="1"/>
</dbReference>
<gene>
    <name evidence="15" type="ORF">RI844_12815</name>
</gene>
<proteinExistence type="inferred from homology"/>
<comment type="subcellular location">
    <subcellularLocation>
        <location evidence="1 9">Cell outer membrane</location>
        <topology evidence="1 9">Multi-pass membrane protein</topology>
    </subcellularLocation>
</comment>
<dbReference type="Pfam" id="PF07715">
    <property type="entry name" value="Plug"/>
    <property type="match status" value="1"/>
</dbReference>
<evidence type="ECO:0000256" key="11">
    <source>
        <dbReference type="RuleBase" id="RU003357"/>
    </source>
</evidence>
<evidence type="ECO:0000256" key="10">
    <source>
        <dbReference type="PROSITE-ProRule" id="PRU10144"/>
    </source>
</evidence>
<evidence type="ECO:0000313" key="15">
    <source>
        <dbReference type="EMBL" id="WOH36250.1"/>
    </source>
</evidence>
<feature type="chain" id="PRO_5046684408" evidence="12">
    <location>
        <begin position="32"/>
        <end position="1010"/>
    </location>
</feature>
<feature type="domain" description="TonB-dependent receptor plug" evidence="14">
    <location>
        <begin position="70"/>
        <end position="169"/>
    </location>
</feature>
<evidence type="ECO:0000256" key="4">
    <source>
        <dbReference type="ARBA" id="ARBA00022692"/>
    </source>
</evidence>
<sequence>MQKDNMKKFKLTTVSQACLLAISVSAMPLLAAEEAQTAEKNNKEDAVEVITVTGVRGSIQQSMNDKRFSSEIMDGISAEDIGQLPDENIAEALQRVTGIQMTRDADGEGSTVQIRGISNNNVEINGQTSSGTGSDRSVNFQDLPSELFSGIEVLKASTADRIEGSLGGTINLKTRRPLGIQKDGVLSVTAKAKHSELAEETSPDFSVFGAKNWRDTALGDFGFLATVARKESHKRTEAFGGGDWDDAPGNWYRVDQSAGAKSPFKNTNYDTHRLDTAPIDVNKDGVIDANDNYYMVGGFRSYVKNTEVTRDSLNATLQWQPNDEMNFFIDTTITDGEQIDSGTQFNTAFTNAMPTMGFAQNFSSLGTSADGIQRHLYDAGTISGANIRMGGAPSEKELFSESEKFTIGGDIQITDDLNVSAEYSTSEGSSYTKQAQLNMGYDYDQNNQFNGNDWAGVTSFDLRGTDLGTYTSYDSPYGNGPLNEIMDPTSLEQSKLSYFQMQRNADDTEQDDESFKIDVTLDLDGDFFTGIKVGVRKAERSFGKISYINKSQKSTNSATDIDGNVVNTAVHIQSLSVDPAANGDDLFADSGMTQTEVAQQLQDDCFSTEGVKLDNFSGNVPQSWATTECGSDYYTDLFNLAPMRAIGANGIPMFETVGARFDVTEKTSAAYIRTDFYTEIFSGMTLFGNVGGRYIETETISSGYKDVGGTVDWATIRGEYDDFLPSLNLNIGLNEKMVLRFAAAKVMSRPGLAAISPSLKLTYQDDLEDGFVGTGQSGNPDLDPVRATNFDLSFEWYYSDSSMFSAALFYKDIESTIARQLPEDRTTIWIEKPNGDQEKWSVNSLENAEGTTLEGVELGLTHTFDSLPGLLSYTGVSANYTYTDEPSKIKDDEGDSIGRKGLSQDSANLVAFYDDKSLSVRLAYNWRSEYIKRQTVLLGWNAIPALPEYEDARGQLDLTVNYSFNKHLKLNFSAINLNDSVSERYLKYEDMNNYLSESGRRYNLGLVYRF</sequence>
<dbReference type="Gene3D" id="2.170.130.10">
    <property type="entry name" value="TonB-dependent receptor, plug domain"/>
    <property type="match status" value="1"/>
</dbReference>
<keyword evidence="3 9" id="KW-1134">Transmembrane beta strand</keyword>
<evidence type="ECO:0000256" key="7">
    <source>
        <dbReference type="ARBA" id="ARBA00023136"/>
    </source>
</evidence>
<dbReference type="SUPFAM" id="SSF56935">
    <property type="entry name" value="Porins"/>
    <property type="match status" value="1"/>
</dbReference>
<dbReference type="InterPro" id="IPR037066">
    <property type="entry name" value="Plug_dom_sf"/>
</dbReference>
<evidence type="ECO:0000256" key="2">
    <source>
        <dbReference type="ARBA" id="ARBA00022448"/>
    </source>
</evidence>
<accession>A0ABZ0GKH6</accession>
<dbReference type="Proteomes" id="UP001301442">
    <property type="component" value="Chromosome"/>
</dbReference>
<dbReference type="InterPro" id="IPR000531">
    <property type="entry name" value="Beta-barrel_TonB"/>
</dbReference>
<keyword evidence="7 9" id="KW-0472">Membrane</keyword>
<dbReference type="InterPro" id="IPR010104">
    <property type="entry name" value="TonB_rcpt_bac"/>
</dbReference>
<dbReference type="RefSeq" id="WP_348395064.1">
    <property type="nucleotide sequence ID" value="NZ_CP136600.1"/>
</dbReference>
<dbReference type="InterPro" id="IPR036942">
    <property type="entry name" value="Beta-barrel_TonB_sf"/>
</dbReference>
<keyword evidence="15" id="KW-0675">Receptor</keyword>
<dbReference type="PANTHER" id="PTHR40980:SF3">
    <property type="entry name" value="TONB-DEPENDENT RECEPTOR-LIKE BETA-BARREL DOMAIN-CONTAINING PROTEIN"/>
    <property type="match status" value="1"/>
</dbReference>
<evidence type="ECO:0000259" key="13">
    <source>
        <dbReference type="Pfam" id="PF00593"/>
    </source>
</evidence>
<organism evidence="15 16">
    <name type="scientific">Thalassotalea fonticola</name>
    <dbReference type="NCBI Taxonomy" id="3065649"/>
    <lineage>
        <taxon>Bacteria</taxon>
        <taxon>Pseudomonadati</taxon>
        <taxon>Pseudomonadota</taxon>
        <taxon>Gammaproteobacteria</taxon>
        <taxon>Alteromonadales</taxon>
        <taxon>Colwelliaceae</taxon>
        <taxon>Thalassotalea</taxon>
    </lineage>
</organism>
<evidence type="ECO:0000256" key="3">
    <source>
        <dbReference type="ARBA" id="ARBA00022452"/>
    </source>
</evidence>
<comment type="similarity">
    <text evidence="9 11">Belongs to the TonB-dependent receptor family.</text>
</comment>
<feature type="short sequence motif" description="TonB C-terminal box" evidence="10">
    <location>
        <begin position="993"/>
        <end position="1010"/>
    </location>
</feature>
<keyword evidence="16" id="KW-1185">Reference proteome</keyword>
<dbReference type="PANTHER" id="PTHR40980">
    <property type="entry name" value="PLUG DOMAIN-CONTAINING PROTEIN"/>
    <property type="match status" value="1"/>
</dbReference>
<dbReference type="PROSITE" id="PS01156">
    <property type="entry name" value="TONB_DEPENDENT_REC_2"/>
    <property type="match status" value="1"/>
</dbReference>
<dbReference type="InterPro" id="IPR010917">
    <property type="entry name" value="TonB_rcpt_CS"/>
</dbReference>
<dbReference type="InterPro" id="IPR012910">
    <property type="entry name" value="Plug_dom"/>
</dbReference>
<name>A0ABZ0GKH6_9GAMM</name>
<keyword evidence="5 12" id="KW-0732">Signal</keyword>
<dbReference type="NCBIfam" id="TIGR01782">
    <property type="entry name" value="TonB-Xanth-Caul"/>
    <property type="match status" value="1"/>
</dbReference>
<keyword evidence="8 9" id="KW-0998">Cell outer membrane</keyword>
<dbReference type="InterPro" id="IPR039426">
    <property type="entry name" value="TonB-dep_rcpt-like"/>
</dbReference>
<dbReference type="Gene3D" id="2.40.170.20">
    <property type="entry name" value="TonB-dependent receptor, beta-barrel domain"/>
    <property type="match status" value="1"/>
</dbReference>
<evidence type="ECO:0000256" key="8">
    <source>
        <dbReference type="ARBA" id="ARBA00023237"/>
    </source>
</evidence>
<feature type="signal peptide" evidence="12">
    <location>
        <begin position="1"/>
        <end position="31"/>
    </location>
</feature>
<keyword evidence="6 11" id="KW-0798">TonB box</keyword>
<dbReference type="Pfam" id="PF00593">
    <property type="entry name" value="TonB_dep_Rec_b-barrel"/>
    <property type="match status" value="1"/>
</dbReference>
<dbReference type="EMBL" id="CP136600">
    <property type="protein sequence ID" value="WOH36250.1"/>
    <property type="molecule type" value="Genomic_DNA"/>
</dbReference>
<reference evidence="15 16" key="1">
    <citation type="submission" date="2023-09" db="EMBL/GenBank/DDBJ databases">
        <authorList>
            <person name="Qi X."/>
        </authorList>
    </citation>
    <scope>NUCLEOTIDE SEQUENCE [LARGE SCALE GENOMIC DNA]</scope>
    <source>
        <strain evidence="15 16">S1-1</strain>
    </source>
</reference>
<evidence type="ECO:0000256" key="12">
    <source>
        <dbReference type="SAM" id="SignalP"/>
    </source>
</evidence>
<keyword evidence="4 9" id="KW-0812">Transmembrane</keyword>
<protein>
    <submittedName>
        <fullName evidence="15">TonB-dependent receptor</fullName>
    </submittedName>
</protein>
<evidence type="ECO:0000256" key="5">
    <source>
        <dbReference type="ARBA" id="ARBA00022729"/>
    </source>
</evidence>
<keyword evidence="2 9" id="KW-0813">Transport</keyword>
<feature type="domain" description="TonB-dependent receptor-like beta-barrel" evidence="13">
    <location>
        <begin position="461"/>
        <end position="977"/>
    </location>
</feature>
<evidence type="ECO:0000256" key="6">
    <source>
        <dbReference type="ARBA" id="ARBA00023077"/>
    </source>
</evidence>
<evidence type="ECO:0000259" key="14">
    <source>
        <dbReference type="Pfam" id="PF07715"/>
    </source>
</evidence>